<reference evidence="6 7" key="1">
    <citation type="submission" date="2020-08" db="EMBL/GenBank/DDBJ databases">
        <title>Genome public.</title>
        <authorList>
            <person name="Liu C."/>
            <person name="Sun Q."/>
        </authorList>
    </citation>
    <scope>NUCLEOTIDE SEQUENCE [LARGE SCALE GENOMIC DNA]</scope>
    <source>
        <strain evidence="6 7">BX10</strain>
    </source>
</reference>
<evidence type="ECO:0000256" key="3">
    <source>
        <dbReference type="ARBA" id="ARBA00023163"/>
    </source>
</evidence>
<gene>
    <name evidence="6" type="ORF">H8708_10715</name>
</gene>
<dbReference type="PANTHER" id="PTHR47506:SF1">
    <property type="entry name" value="HTH-TYPE TRANSCRIPTIONAL REGULATOR YJDC"/>
    <property type="match status" value="1"/>
</dbReference>
<evidence type="ECO:0000259" key="5">
    <source>
        <dbReference type="PROSITE" id="PS50977"/>
    </source>
</evidence>
<keyword evidence="3" id="KW-0804">Transcription</keyword>
<evidence type="ECO:0000256" key="1">
    <source>
        <dbReference type="ARBA" id="ARBA00023015"/>
    </source>
</evidence>
<dbReference type="Proteomes" id="UP000647491">
    <property type="component" value="Unassembled WGS sequence"/>
</dbReference>
<evidence type="ECO:0000313" key="7">
    <source>
        <dbReference type="Proteomes" id="UP000647491"/>
    </source>
</evidence>
<dbReference type="PROSITE" id="PS01081">
    <property type="entry name" value="HTH_TETR_1"/>
    <property type="match status" value="1"/>
</dbReference>
<proteinExistence type="predicted"/>
<evidence type="ECO:0000313" key="6">
    <source>
        <dbReference type="EMBL" id="MBC8599690.1"/>
    </source>
</evidence>
<dbReference type="RefSeq" id="WP_262427845.1">
    <property type="nucleotide sequence ID" value="NZ_JACRTJ010000024.1"/>
</dbReference>
<keyword evidence="2 4" id="KW-0238">DNA-binding</keyword>
<keyword evidence="1" id="KW-0805">Transcription regulation</keyword>
<name>A0ABR7NUC2_9FIRM</name>
<evidence type="ECO:0000256" key="2">
    <source>
        <dbReference type="ARBA" id="ARBA00023125"/>
    </source>
</evidence>
<dbReference type="SUPFAM" id="SSF46689">
    <property type="entry name" value="Homeodomain-like"/>
    <property type="match status" value="1"/>
</dbReference>
<keyword evidence="7" id="KW-1185">Reference proteome</keyword>
<feature type="DNA-binding region" description="H-T-H motif" evidence="4">
    <location>
        <begin position="35"/>
        <end position="54"/>
    </location>
</feature>
<dbReference type="InterPro" id="IPR001647">
    <property type="entry name" value="HTH_TetR"/>
</dbReference>
<dbReference type="Pfam" id="PF00440">
    <property type="entry name" value="TetR_N"/>
    <property type="match status" value="1"/>
</dbReference>
<evidence type="ECO:0000256" key="4">
    <source>
        <dbReference type="PROSITE-ProRule" id="PRU00335"/>
    </source>
</evidence>
<protein>
    <submittedName>
        <fullName evidence="6">TetR/AcrR family transcriptional regulator</fullName>
    </submittedName>
</protein>
<accession>A0ABR7NUC2</accession>
<feature type="domain" description="HTH tetR-type" evidence="5">
    <location>
        <begin position="12"/>
        <end position="72"/>
    </location>
</feature>
<dbReference type="InterPro" id="IPR009057">
    <property type="entry name" value="Homeodomain-like_sf"/>
</dbReference>
<dbReference type="Gene3D" id="1.10.357.10">
    <property type="entry name" value="Tetracycline Repressor, domain 2"/>
    <property type="match status" value="1"/>
</dbReference>
<dbReference type="PANTHER" id="PTHR47506">
    <property type="entry name" value="TRANSCRIPTIONAL REGULATORY PROTEIN"/>
    <property type="match status" value="1"/>
</dbReference>
<dbReference type="PROSITE" id="PS50977">
    <property type="entry name" value="HTH_TETR_2"/>
    <property type="match status" value="1"/>
</dbReference>
<sequence>MPKVAYSEEDRQRIRSELVKTGLELMSRQGVQHTTVEQIYKKVGISRTFFYSFFPAKEDLIVEALYLQQPRVLEYARKLMNDPGLSWREGVGKFLHDCCYGEKKGIAVLTIEEQQQIFKRLSGENCQIFREKQRRLFGQILECFGITSSTERISLLTNLSLTAMVIRRAVPHTLPFFVPEAMDETVEFQIEAITDALEAMKNSSSI</sequence>
<organism evidence="6 7">
    <name type="scientific">Enterocloster hominis</name>
    <name type="common">ex Liu et al. 2021</name>
    <dbReference type="NCBI Taxonomy" id="2763663"/>
    <lineage>
        <taxon>Bacteria</taxon>
        <taxon>Bacillati</taxon>
        <taxon>Bacillota</taxon>
        <taxon>Clostridia</taxon>
        <taxon>Lachnospirales</taxon>
        <taxon>Lachnospiraceae</taxon>
        <taxon>Enterocloster</taxon>
    </lineage>
</organism>
<comment type="caution">
    <text evidence="6">The sequence shown here is derived from an EMBL/GenBank/DDBJ whole genome shotgun (WGS) entry which is preliminary data.</text>
</comment>
<dbReference type="InterPro" id="IPR023772">
    <property type="entry name" value="DNA-bd_HTH_TetR-type_CS"/>
</dbReference>
<dbReference type="EMBL" id="JACRTJ010000024">
    <property type="protein sequence ID" value="MBC8599690.1"/>
    <property type="molecule type" value="Genomic_DNA"/>
</dbReference>